<dbReference type="OrthoDB" id="2015447at2759"/>
<dbReference type="PANTHER" id="PTHR20903">
    <property type="entry name" value="PREFOLDIN SUBUNIT 1-RELATED"/>
    <property type="match status" value="1"/>
</dbReference>
<dbReference type="InterPro" id="IPR002777">
    <property type="entry name" value="PFD_beta-like"/>
</dbReference>
<dbReference type="CDD" id="cd23164">
    <property type="entry name" value="Prefoldin_1"/>
    <property type="match status" value="1"/>
</dbReference>
<protein>
    <submittedName>
        <fullName evidence="3">Prefoldin subunit 1</fullName>
    </submittedName>
</protein>
<dbReference type="Proteomes" id="UP000799750">
    <property type="component" value="Unassembled WGS sequence"/>
</dbReference>
<evidence type="ECO:0000256" key="1">
    <source>
        <dbReference type="ARBA" id="ARBA00008045"/>
    </source>
</evidence>
<dbReference type="GO" id="GO:0005737">
    <property type="term" value="C:cytoplasm"/>
    <property type="evidence" value="ECO:0007669"/>
    <property type="project" value="TreeGrafter"/>
</dbReference>
<reference evidence="3" key="1">
    <citation type="journal article" date="2020" name="Stud. Mycol.">
        <title>101 Dothideomycetes genomes: a test case for predicting lifestyles and emergence of pathogens.</title>
        <authorList>
            <person name="Haridas S."/>
            <person name="Albert R."/>
            <person name="Binder M."/>
            <person name="Bloem J."/>
            <person name="Labutti K."/>
            <person name="Salamov A."/>
            <person name="Andreopoulos B."/>
            <person name="Baker S."/>
            <person name="Barry K."/>
            <person name="Bills G."/>
            <person name="Bluhm B."/>
            <person name="Cannon C."/>
            <person name="Castanera R."/>
            <person name="Culley D."/>
            <person name="Daum C."/>
            <person name="Ezra D."/>
            <person name="Gonzalez J."/>
            <person name="Henrissat B."/>
            <person name="Kuo A."/>
            <person name="Liang C."/>
            <person name="Lipzen A."/>
            <person name="Lutzoni F."/>
            <person name="Magnuson J."/>
            <person name="Mondo S."/>
            <person name="Nolan M."/>
            <person name="Ohm R."/>
            <person name="Pangilinan J."/>
            <person name="Park H.-J."/>
            <person name="Ramirez L."/>
            <person name="Alfaro M."/>
            <person name="Sun H."/>
            <person name="Tritt A."/>
            <person name="Yoshinaga Y."/>
            <person name="Zwiers L.-H."/>
            <person name="Turgeon B."/>
            <person name="Goodwin S."/>
            <person name="Spatafora J."/>
            <person name="Crous P."/>
            <person name="Grigoriev I."/>
        </authorList>
    </citation>
    <scope>NUCLEOTIDE SEQUENCE</scope>
    <source>
        <strain evidence="3">CBS 269.34</strain>
    </source>
</reference>
<keyword evidence="4" id="KW-1185">Reference proteome</keyword>
<dbReference type="GO" id="GO:0044183">
    <property type="term" value="F:protein folding chaperone"/>
    <property type="evidence" value="ECO:0007669"/>
    <property type="project" value="TreeGrafter"/>
</dbReference>
<evidence type="ECO:0000313" key="4">
    <source>
        <dbReference type="Proteomes" id="UP000799750"/>
    </source>
</evidence>
<evidence type="ECO:0000313" key="3">
    <source>
        <dbReference type="EMBL" id="KAF2495932.1"/>
    </source>
</evidence>
<dbReference type="InterPro" id="IPR009053">
    <property type="entry name" value="Prefoldin"/>
</dbReference>
<gene>
    <name evidence="3" type="ORF">BU16DRAFT_617459</name>
</gene>
<accession>A0A6A6QUW2</accession>
<evidence type="ECO:0000256" key="2">
    <source>
        <dbReference type="ARBA" id="ARBA00023186"/>
    </source>
</evidence>
<dbReference type="EMBL" id="MU004188">
    <property type="protein sequence ID" value="KAF2495932.1"/>
    <property type="molecule type" value="Genomic_DNA"/>
</dbReference>
<dbReference type="PANTHER" id="PTHR20903:SF0">
    <property type="entry name" value="PREFOLDIN SUBUNIT 1"/>
    <property type="match status" value="1"/>
</dbReference>
<proteinExistence type="inferred from homology"/>
<dbReference type="AlphaFoldDB" id="A0A6A6QUW2"/>
<keyword evidence="2" id="KW-0143">Chaperone</keyword>
<name>A0A6A6QUW2_9PEZI</name>
<dbReference type="Pfam" id="PF01920">
    <property type="entry name" value="Prefoldin_2"/>
    <property type="match status" value="1"/>
</dbReference>
<sequence>MSIPNEALQKLLQEIEAKAAFSQQQLGIVKAQITAKNRESRMLQLTTSEVASLPETTNVYEGVGKMFVFSPPADVKKRLADETTALEKEMANLDKKLHYLDTTYKNSQQGIERLLQSRGS</sequence>
<organism evidence="3 4">
    <name type="scientific">Lophium mytilinum</name>
    <dbReference type="NCBI Taxonomy" id="390894"/>
    <lineage>
        <taxon>Eukaryota</taxon>
        <taxon>Fungi</taxon>
        <taxon>Dikarya</taxon>
        <taxon>Ascomycota</taxon>
        <taxon>Pezizomycotina</taxon>
        <taxon>Dothideomycetes</taxon>
        <taxon>Pleosporomycetidae</taxon>
        <taxon>Mytilinidiales</taxon>
        <taxon>Mytilinidiaceae</taxon>
        <taxon>Lophium</taxon>
    </lineage>
</organism>
<comment type="similarity">
    <text evidence="1">Belongs to the prefoldin subunit beta family.</text>
</comment>
<dbReference type="Gene3D" id="1.10.287.370">
    <property type="match status" value="1"/>
</dbReference>
<dbReference type="GO" id="GO:0051082">
    <property type="term" value="F:unfolded protein binding"/>
    <property type="evidence" value="ECO:0007669"/>
    <property type="project" value="InterPro"/>
</dbReference>
<dbReference type="GO" id="GO:0016272">
    <property type="term" value="C:prefoldin complex"/>
    <property type="evidence" value="ECO:0007669"/>
    <property type="project" value="InterPro"/>
</dbReference>
<dbReference type="SUPFAM" id="SSF46579">
    <property type="entry name" value="Prefoldin"/>
    <property type="match status" value="1"/>
</dbReference>